<organism evidence="1">
    <name type="scientific">Rhodnius prolixus</name>
    <name type="common">Triatomid bug</name>
    <dbReference type="NCBI Taxonomy" id="13249"/>
    <lineage>
        <taxon>Eukaryota</taxon>
        <taxon>Metazoa</taxon>
        <taxon>Ecdysozoa</taxon>
        <taxon>Arthropoda</taxon>
        <taxon>Hexapoda</taxon>
        <taxon>Insecta</taxon>
        <taxon>Pterygota</taxon>
        <taxon>Neoptera</taxon>
        <taxon>Paraneoptera</taxon>
        <taxon>Hemiptera</taxon>
        <taxon>Heteroptera</taxon>
        <taxon>Panheteroptera</taxon>
        <taxon>Cimicomorpha</taxon>
        <taxon>Reduviidae</taxon>
        <taxon>Triatominae</taxon>
        <taxon>Rhodnius</taxon>
    </lineage>
</organism>
<dbReference type="AlphaFoldDB" id="A0A4V0Y8T5"/>
<dbReference type="EMBL" id="GHKJ01001084">
    <property type="protein sequence ID" value="MOY46114.1"/>
    <property type="molecule type" value="Transcribed_RNA"/>
</dbReference>
<protein>
    <submittedName>
        <fullName evidence="1">Putative secreted protein panstrongylus lignarius</fullName>
    </submittedName>
</protein>
<evidence type="ECO:0000313" key="1">
    <source>
        <dbReference type="EMBL" id="MOY46114.1"/>
    </source>
</evidence>
<reference evidence="1" key="1">
    <citation type="submission" date="2019-04" db="EMBL/GenBank/DDBJ databases">
        <title>Analysis of the testis transcriptome of the Chagas disease vector Rhodnius prolixus.</title>
        <authorList>
            <person name="Cesar J."/>
            <person name="Ribeiro J.M."/>
            <person name="Pereira M.H."/>
            <person name="Araujo R.N."/>
            <person name="Gontijo N.F."/>
            <person name="Pessoa G."/>
            <person name="Sant'Anna M.V."/>
            <person name="Sorgine M.H."/>
            <person name="Majerowicz D."/>
            <person name="Carvalho A.B."/>
            <person name="Braz G."/>
            <person name="Mesquita R."/>
            <person name="Lagerblad P.O."/>
            <person name="Koerich L.B."/>
        </authorList>
    </citation>
    <scope>NUCLEOTIDE SEQUENCE</scope>
</reference>
<sequence length="141" mass="15859">MFLPQDIGGECQPVAQDLFEEKYGNAAAPNQLGALKGYVHRRSGYSRVFVNKGLGLAAEAAKKQVTTKEQETCVNNLLGEDFEEGNRLVGEASWKLINLLQSDWAKLKDSPWDDVKKVIDNEFKKVEEDWLNEKVAELNKC</sequence>
<proteinExistence type="predicted"/>
<name>A0A4V0Y8T5_RHOPR</name>
<dbReference type="VEuPathDB" id="VectorBase:RPRC009366"/>
<accession>A0A4V0Y8T5</accession>